<dbReference type="EMBL" id="JBBPHU010000001">
    <property type="protein sequence ID" value="KAK7524033.1"/>
    <property type="molecule type" value="Genomic_DNA"/>
</dbReference>
<keyword evidence="2" id="KW-1185">Reference proteome</keyword>
<sequence>MIHRNPCVVDADVGAATTVFLLVHIDIDTVLRLDIDFPIPVHVHSNAWELRIAPLRPVNLNTLFIDADVGAATTVFLLVHIDIDTVLRLDIDFPIPVHVHSNAWELRIAPLRPVNLNTLFIDADVGAATTVFLLVHIDIDTVLRLDIDFPIPVHVHSNAWELRIAPLRPVNLDTLFVDADIGAFATISLWVHIDFNSTLRLEVDIPLLVDFEANAWELASFVLNWAGGSESREGGQQRKILDHFEEQLNAGVNVKYLMWCKGQGLSKENSGS</sequence>
<accession>A0ABR1KYV5</accession>
<evidence type="ECO:0000313" key="1">
    <source>
        <dbReference type="EMBL" id="KAK7524033.1"/>
    </source>
</evidence>
<name>A0ABR1KYV5_9PEZI</name>
<protein>
    <submittedName>
        <fullName evidence="1">Uncharacterized protein</fullName>
    </submittedName>
</protein>
<reference evidence="1 2" key="1">
    <citation type="submission" date="2024-04" db="EMBL/GenBank/DDBJ databases">
        <title>Phyllosticta paracitricarpa is synonymous to the EU quarantine fungus P. citricarpa based on phylogenomic analyses.</title>
        <authorList>
            <consortium name="Lawrence Berkeley National Laboratory"/>
            <person name="Van Ingen-Buijs V.A."/>
            <person name="Van Westerhoven A.C."/>
            <person name="Haridas S."/>
            <person name="Skiadas P."/>
            <person name="Martin F."/>
            <person name="Groenewald J.Z."/>
            <person name="Crous P.W."/>
            <person name="Seidl M.F."/>
        </authorList>
    </citation>
    <scope>NUCLEOTIDE SEQUENCE [LARGE SCALE GENOMIC DNA]</scope>
    <source>
        <strain evidence="1 2">CBS 123371</strain>
    </source>
</reference>
<gene>
    <name evidence="1" type="ORF">IWZ03DRAFT_428889</name>
</gene>
<comment type="caution">
    <text evidence="1">The sequence shown here is derived from an EMBL/GenBank/DDBJ whole genome shotgun (WGS) entry which is preliminary data.</text>
</comment>
<evidence type="ECO:0000313" key="2">
    <source>
        <dbReference type="Proteomes" id="UP001363622"/>
    </source>
</evidence>
<proteinExistence type="predicted"/>
<organism evidence="1 2">
    <name type="scientific">Phyllosticta citriasiana</name>
    <dbReference type="NCBI Taxonomy" id="595635"/>
    <lineage>
        <taxon>Eukaryota</taxon>
        <taxon>Fungi</taxon>
        <taxon>Dikarya</taxon>
        <taxon>Ascomycota</taxon>
        <taxon>Pezizomycotina</taxon>
        <taxon>Dothideomycetes</taxon>
        <taxon>Dothideomycetes incertae sedis</taxon>
        <taxon>Botryosphaeriales</taxon>
        <taxon>Phyllostictaceae</taxon>
        <taxon>Phyllosticta</taxon>
    </lineage>
</organism>
<dbReference type="Proteomes" id="UP001363622">
    <property type="component" value="Unassembled WGS sequence"/>
</dbReference>